<gene>
    <name evidence="2" type="ORF">E2562_027466</name>
</gene>
<evidence type="ECO:0000313" key="2">
    <source>
        <dbReference type="EMBL" id="KAF0900150.1"/>
    </source>
</evidence>
<reference evidence="2 3" key="1">
    <citation type="submission" date="2019-11" db="EMBL/GenBank/DDBJ databases">
        <title>Whole genome sequence of Oryza granulata.</title>
        <authorList>
            <person name="Li W."/>
        </authorList>
    </citation>
    <scope>NUCLEOTIDE SEQUENCE [LARGE SCALE GENOMIC DNA]</scope>
    <source>
        <strain evidence="3">cv. Menghai</strain>
        <tissue evidence="2">Leaf</tissue>
    </source>
</reference>
<sequence>MTTVTAHIDGDRWRPGRLRPRGREAEDHRLRFIQLNQFFEDAEDHDRDGVTVEDLAKPRGLMRAILSVSASSLPGPRLPLPRQPLRAQITYLTDT</sequence>
<organism evidence="2 3">
    <name type="scientific">Oryza meyeriana var. granulata</name>
    <dbReference type="NCBI Taxonomy" id="110450"/>
    <lineage>
        <taxon>Eukaryota</taxon>
        <taxon>Viridiplantae</taxon>
        <taxon>Streptophyta</taxon>
        <taxon>Embryophyta</taxon>
        <taxon>Tracheophyta</taxon>
        <taxon>Spermatophyta</taxon>
        <taxon>Magnoliopsida</taxon>
        <taxon>Liliopsida</taxon>
        <taxon>Poales</taxon>
        <taxon>Poaceae</taxon>
        <taxon>BOP clade</taxon>
        <taxon>Oryzoideae</taxon>
        <taxon>Oryzeae</taxon>
        <taxon>Oryzinae</taxon>
        <taxon>Oryza</taxon>
        <taxon>Oryza meyeriana</taxon>
    </lineage>
</organism>
<feature type="region of interest" description="Disordered" evidence="1">
    <location>
        <begin position="1"/>
        <end position="21"/>
    </location>
</feature>
<keyword evidence="3" id="KW-1185">Reference proteome</keyword>
<accession>A0A6G1CJ40</accession>
<protein>
    <submittedName>
        <fullName evidence="2">Uncharacterized protein</fullName>
    </submittedName>
</protein>
<evidence type="ECO:0000256" key="1">
    <source>
        <dbReference type="SAM" id="MobiDB-lite"/>
    </source>
</evidence>
<comment type="caution">
    <text evidence="2">The sequence shown here is derived from an EMBL/GenBank/DDBJ whole genome shotgun (WGS) entry which is preliminary data.</text>
</comment>
<proteinExistence type="predicted"/>
<evidence type="ECO:0000313" key="3">
    <source>
        <dbReference type="Proteomes" id="UP000479710"/>
    </source>
</evidence>
<dbReference type="EMBL" id="SPHZ02000009">
    <property type="protein sequence ID" value="KAF0900150.1"/>
    <property type="molecule type" value="Genomic_DNA"/>
</dbReference>
<dbReference type="AlphaFoldDB" id="A0A6G1CJ40"/>
<name>A0A6G1CJ40_9ORYZ</name>
<dbReference type="Proteomes" id="UP000479710">
    <property type="component" value="Unassembled WGS sequence"/>
</dbReference>